<feature type="domain" description="Histidine kinase" evidence="15">
    <location>
        <begin position="418"/>
        <end position="613"/>
    </location>
</feature>
<dbReference type="Pfam" id="PF00512">
    <property type="entry name" value="HisKA"/>
    <property type="match status" value="1"/>
</dbReference>
<gene>
    <name evidence="17" type="ORF">EDD63_101124</name>
</gene>
<dbReference type="EMBL" id="SODD01000001">
    <property type="protein sequence ID" value="TDW26409.1"/>
    <property type="molecule type" value="Genomic_DNA"/>
</dbReference>
<sequence>MQSSRLRKLVRVFLSIVIMTTTFFFLYAFRFRVIEITDYTNKHNQEDTYERLEKMQSKVENLDIHSYGDQEKISGYINKNFNDYAMQLIGNDWTDNYLFLMSEKWPAENFYFDEAHILEYTLYIGDAEASVIAWPLYPDFFIVYVRVIACVSIIIGVLSYFILSKLYQKQVIRNFTNRISRIKILHKLSIQLIVVNIIAIVLGLSFYSVANQNKYSFFEFVRNKMDFEMPEIDERVLEDAINKAQKVDFDYVKVTEILKDITPANAGIDFLSPDGAHISGYEKFDSYSLYEEHVNVIQVPMSKSTRLFYNGGEITLNMYYYPLIPYVYPYQVIIVLVAILLYMLVLMNFIQYKVTQIRQMQEDIEKLANGDLHHFVCVEGSDELAQLADDMNHMRASFLETIENEEKLQQSNRDLITSISHDLRTPLTSLLGYLEIVKYQKDPKKNAEYIEKSIDKVEQIRNLSDEMFSYFLVYGKQGNVDLQPTPLKDIILYIQEGCILLEHEGFSLQTRFTYDENLIMPMNVLLLKRAIDNMYSNIRKYGAQQTPVIVLVEVHKGMLEVTFKNEIASSNHVESNQIGLKSIEKVVEVHQGEVDIKNDGTSYTIRLGIPIRTA</sequence>
<dbReference type="InterPro" id="IPR050398">
    <property type="entry name" value="HssS/ArlS-like"/>
</dbReference>
<comment type="caution">
    <text evidence="17">The sequence shown here is derived from an EMBL/GenBank/DDBJ whole genome shotgun (WGS) entry which is preliminary data.</text>
</comment>
<evidence type="ECO:0000313" key="17">
    <source>
        <dbReference type="EMBL" id="TDW26409.1"/>
    </source>
</evidence>
<dbReference type="PANTHER" id="PTHR45528">
    <property type="entry name" value="SENSOR HISTIDINE KINASE CPXA"/>
    <property type="match status" value="1"/>
</dbReference>
<keyword evidence="7 14" id="KW-0812">Transmembrane</keyword>
<dbReference type="PANTHER" id="PTHR45528:SF1">
    <property type="entry name" value="SENSOR HISTIDINE KINASE CPXA"/>
    <property type="match status" value="1"/>
</dbReference>
<evidence type="ECO:0000256" key="6">
    <source>
        <dbReference type="ARBA" id="ARBA00022679"/>
    </source>
</evidence>
<feature type="transmembrane region" description="Helical" evidence="14">
    <location>
        <begin position="184"/>
        <end position="207"/>
    </location>
</feature>
<dbReference type="PROSITE" id="PS50885">
    <property type="entry name" value="HAMP"/>
    <property type="match status" value="1"/>
</dbReference>
<evidence type="ECO:0000256" key="1">
    <source>
        <dbReference type="ARBA" id="ARBA00000085"/>
    </source>
</evidence>
<dbReference type="InterPro" id="IPR003661">
    <property type="entry name" value="HisK_dim/P_dom"/>
</dbReference>
<dbReference type="Gene3D" id="3.30.565.10">
    <property type="entry name" value="Histidine kinase-like ATPase, C-terminal domain"/>
    <property type="match status" value="1"/>
</dbReference>
<evidence type="ECO:0000256" key="10">
    <source>
        <dbReference type="ARBA" id="ARBA00022840"/>
    </source>
</evidence>
<dbReference type="AlphaFoldDB" id="A0A4R8A7E4"/>
<dbReference type="GO" id="GO:0000155">
    <property type="term" value="F:phosphorelay sensor kinase activity"/>
    <property type="evidence" value="ECO:0007669"/>
    <property type="project" value="InterPro"/>
</dbReference>
<evidence type="ECO:0000256" key="14">
    <source>
        <dbReference type="SAM" id="Phobius"/>
    </source>
</evidence>
<keyword evidence="11 14" id="KW-1133">Transmembrane helix</keyword>
<dbReference type="CDD" id="cd00082">
    <property type="entry name" value="HisKA"/>
    <property type="match status" value="1"/>
</dbReference>
<organism evidence="17 18">
    <name type="scientific">Breznakia blatticola</name>
    <dbReference type="NCBI Taxonomy" id="1754012"/>
    <lineage>
        <taxon>Bacteria</taxon>
        <taxon>Bacillati</taxon>
        <taxon>Bacillota</taxon>
        <taxon>Erysipelotrichia</taxon>
        <taxon>Erysipelotrichales</taxon>
        <taxon>Erysipelotrichaceae</taxon>
        <taxon>Breznakia</taxon>
    </lineage>
</organism>
<evidence type="ECO:0000256" key="12">
    <source>
        <dbReference type="ARBA" id="ARBA00023012"/>
    </source>
</evidence>
<evidence type="ECO:0000256" key="13">
    <source>
        <dbReference type="ARBA" id="ARBA00023136"/>
    </source>
</evidence>
<dbReference type="Gene3D" id="6.10.340.10">
    <property type="match status" value="1"/>
</dbReference>
<dbReference type="PROSITE" id="PS50109">
    <property type="entry name" value="HIS_KIN"/>
    <property type="match status" value="1"/>
</dbReference>
<evidence type="ECO:0000256" key="11">
    <source>
        <dbReference type="ARBA" id="ARBA00022989"/>
    </source>
</evidence>
<dbReference type="Pfam" id="PF00672">
    <property type="entry name" value="HAMP"/>
    <property type="match status" value="1"/>
</dbReference>
<dbReference type="SUPFAM" id="SSF158472">
    <property type="entry name" value="HAMP domain-like"/>
    <property type="match status" value="1"/>
</dbReference>
<dbReference type="OrthoDB" id="84942at2"/>
<evidence type="ECO:0000256" key="9">
    <source>
        <dbReference type="ARBA" id="ARBA00022777"/>
    </source>
</evidence>
<dbReference type="InterPro" id="IPR003660">
    <property type="entry name" value="HAMP_dom"/>
</dbReference>
<evidence type="ECO:0000256" key="5">
    <source>
        <dbReference type="ARBA" id="ARBA00022553"/>
    </source>
</evidence>
<evidence type="ECO:0000259" key="15">
    <source>
        <dbReference type="PROSITE" id="PS50109"/>
    </source>
</evidence>
<feature type="transmembrane region" description="Helical" evidence="14">
    <location>
        <begin position="141"/>
        <end position="163"/>
    </location>
</feature>
<keyword evidence="10" id="KW-0067">ATP-binding</keyword>
<dbReference type="Gene3D" id="1.10.287.130">
    <property type="match status" value="1"/>
</dbReference>
<evidence type="ECO:0000256" key="8">
    <source>
        <dbReference type="ARBA" id="ARBA00022741"/>
    </source>
</evidence>
<evidence type="ECO:0000256" key="7">
    <source>
        <dbReference type="ARBA" id="ARBA00022692"/>
    </source>
</evidence>
<keyword evidence="12" id="KW-0902">Two-component regulatory system</keyword>
<dbReference type="SUPFAM" id="SSF55874">
    <property type="entry name" value="ATPase domain of HSP90 chaperone/DNA topoisomerase II/histidine kinase"/>
    <property type="match status" value="1"/>
</dbReference>
<evidence type="ECO:0000256" key="3">
    <source>
        <dbReference type="ARBA" id="ARBA00012438"/>
    </source>
</evidence>
<dbReference type="Proteomes" id="UP000294743">
    <property type="component" value="Unassembled WGS sequence"/>
</dbReference>
<dbReference type="CDD" id="cd06225">
    <property type="entry name" value="HAMP"/>
    <property type="match status" value="1"/>
</dbReference>
<comment type="subcellular location">
    <subcellularLocation>
        <location evidence="2">Cell membrane</location>
        <topology evidence="2">Multi-pass membrane protein</topology>
    </subcellularLocation>
</comment>
<feature type="transmembrane region" description="Helical" evidence="14">
    <location>
        <begin position="12"/>
        <end position="29"/>
    </location>
</feature>
<keyword evidence="6" id="KW-0808">Transferase</keyword>
<keyword evidence="18" id="KW-1185">Reference proteome</keyword>
<dbReference type="GO" id="GO:0005524">
    <property type="term" value="F:ATP binding"/>
    <property type="evidence" value="ECO:0007669"/>
    <property type="project" value="UniProtKB-KW"/>
</dbReference>
<keyword evidence="9 17" id="KW-0418">Kinase</keyword>
<dbReference type="InterPro" id="IPR036097">
    <property type="entry name" value="HisK_dim/P_sf"/>
</dbReference>
<comment type="catalytic activity">
    <reaction evidence="1">
        <text>ATP + protein L-histidine = ADP + protein N-phospho-L-histidine.</text>
        <dbReference type="EC" id="2.7.13.3"/>
    </reaction>
</comment>
<dbReference type="SMART" id="SM00388">
    <property type="entry name" value="HisKA"/>
    <property type="match status" value="1"/>
</dbReference>
<reference evidence="17 18" key="1">
    <citation type="submission" date="2019-03" db="EMBL/GenBank/DDBJ databases">
        <title>Genomic Encyclopedia of Type Strains, Phase IV (KMG-IV): sequencing the most valuable type-strain genomes for metagenomic binning, comparative biology and taxonomic classification.</title>
        <authorList>
            <person name="Goeker M."/>
        </authorList>
    </citation>
    <scope>NUCLEOTIDE SEQUENCE [LARGE SCALE GENOMIC DNA]</scope>
    <source>
        <strain evidence="17 18">DSM 28867</strain>
    </source>
</reference>
<protein>
    <recommendedName>
        <fullName evidence="3">histidine kinase</fullName>
        <ecNumber evidence="3">2.7.13.3</ecNumber>
    </recommendedName>
</protein>
<keyword evidence="13 14" id="KW-0472">Membrane</keyword>
<evidence type="ECO:0000256" key="4">
    <source>
        <dbReference type="ARBA" id="ARBA00022475"/>
    </source>
</evidence>
<keyword evidence="8" id="KW-0547">Nucleotide-binding</keyword>
<keyword evidence="4" id="KW-1003">Cell membrane</keyword>
<dbReference type="SMART" id="SM00304">
    <property type="entry name" value="HAMP"/>
    <property type="match status" value="1"/>
</dbReference>
<dbReference type="InterPro" id="IPR005467">
    <property type="entry name" value="His_kinase_dom"/>
</dbReference>
<dbReference type="RefSeq" id="WP_134167415.1">
    <property type="nucleotide sequence ID" value="NZ_SODD01000001.1"/>
</dbReference>
<evidence type="ECO:0000256" key="2">
    <source>
        <dbReference type="ARBA" id="ARBA00004651"/>
    </source>
</evidence>
<feature type="domain" description="HAMP" evidence="16">
    <location>
        <begin position="351"/>
        <end position="403"/>
    </location>
</feature>
<name>A0A4R8A7E4_9FIRM</name>
<feature type="transmembrane region" description="Helical" evidence="14">
    <location>
        <begin position="328"/>
        <end position="350"/>
    </location>
</feature>
<dbReference type="GO" id="GO:0005886">
    <property type="term" value="C:plasma membrane"/>
    <property type="evidence" value="ECO:0007669"/>
    <property type="project" value="UniProtKB-SubCell"/>
</dbReference>
<keyword evidence="5" id="KW-0597">Phosphoprotein</keyword>
<evidence type="ECO:0000259" key="16">
    <source>
        <dbReference type="PROSITE" id="PS50885"/>
    </source>
</evidence>
<dbReference type="EC" id="2.7.13.3" evidence="3"/>
<dbReference type="InterPro" id="IPR036890">
    <property type="entry name" value="HATPase_C_sf"/>
</dbReference>
<accession>A0A4R8A7E4</accession>
<proteinExistence type="predicted"/>
<evidence type="ECO:0000313" key="18">
    <source>
        <dbReference type="Proteomes" id="UP000294743"/>
    </source>
</evidence>
<dbReference type="SUPFAM" id="SSF47384">
    <property type="entry name" value="Homodimeric domain of signal transducing histidine kinase"/>
    <property type="match status" value="1"/>
</dbReference>